<keyword evidence="5" id="KW-0808">Transferase</keyword>
<accession>S9U0A8</accession>
<evidence type="ECO:0000313" key="5">
    <source>
        <dbReference type="EMBL" id="EPY24172.1"/>
    </source>
</evidence>
<keyword evidence="3" id="KW-0732">Signal</keyword>
<dbReference type="AlphaFoldDB" id="S9U0A8"/>
<protein>
    <submittedName>
        <fullName evidence="5">Beta-1,4-mannosyltransferase</fullName>
    </submittedName>
</protein>
<feature type="region of interest" description="Disordered" evidence="1">
    <location>
        <begin position="214"/>
        <end position="315"/>
    </location>
</feature>
<evidence type="ECO:0000256" key="3">
    <source>
        <dbReference type="SAM" id="SignalP"/>
    </source>
</evidence>
<dbReference type="Proteomes" id="UP000015354">
    <property type="component" value="Unassembled WGS sequence"/>
</dbReference>
<keyword evidence="2" id="KW-0472">Membrane</keyword>
<keyword evidence="5" id="KW-0328">Glycosyltransferase</keyword>
<feature type="compositionally biased region" description="Basic and acidic residues" evidence="1">
    <location>
        <begin position="251"/>
        <end position="262"/>
    </location>
</feature>
<comment type="caution">
    <text evidence="5">The sequence shown here is derived from an EMBL/GenBank/DDBJ whole genome shotgun (WGS) entry which is preliminary data.</text>
</comment>
<reference evidence="5" key="2">
    <citation type="submission" date="2013-03" db="EMBL/GenBank/DDBJ databases">
        <authorList>
            <person name="Motta M.C.M."/>
            <person name="Martins A.C.A."/>
            <person name="Preta C.M.C.C."/>
            <person name="Silva R."/>
            <person name="de Souza S.S."/>
            <person name="Klein C.C."/>
            <person name="de Almeida L.G.P."/>
            <person name="Cunha O.L."/>
            <person name="Colabardini A.C."/>
            <person name="Lima B.A."/>
            <person name="Machado C.R."/>
            <person name="Soares C.M.A."/>
            <person name="de Menezes C.B.A."/>
            <person name="Bartolomeu D.C."/>
            <person name="Grisard E.C."/>
            <person name="Fantinatti-Garboggini F."/>
            <person name="Rodrigues-Luiz G.F."/>
            <person name="Wagner G."/>
            <person name="Goldman G.H."/>
            <person name="Fietto J.L.R."/>
            <person name="Ciapina L.P."/>
            <person name="Brocchi M."/>
            <person name="Elias M.C."/>
            <person name="Goldman M.H.S."/>
            <person name="Sagot M.-F."/>
            <person name="Pereira M."/>
            <person name="Stoco P.H."/>
            <person name="Teixeira S.M.R."/>
            <person name="de Mendonca-Neto R.P."/>
            <person name="Maciel T.E.F."/>
            <person name="Mendes T.A.O."/>
            <person name="Urmenyi T.P."/>
            <person name="Teixeira M.M.G."/>
            <person name="de Camargo E.F.P."/>
            <person name="de Sousa W."/>
            <person name="Schenkman S."/>
            <person name="de Vasconcelos A.T.R."/>
        </authorList>
    </citation>
    <scope>NUCLEOTIDE SEQUENCE</scope>
</reference>
<evidence type="ECO:0000256" key="2">
    <source>
        <dbReference type="SAM" id="Phobius"/>
    </source>
</evidence>
<gene>
    <name evidence="5" type="ORF">STCU_07312</name>
    <name evidence="4" type="ORF">STCU_08259</name>
</gene>
<evidence type="ECO:0000313" key="4">
    <source>
        <dbReference type="EMBL" id="EPY22289.1"/>
    </source>
</evidence>
<reference evidence="5 6" key="1">
    <citation type="journal article" date="2013" name="PLoS ONE">
        <title>Predicting the Proteins of Angomonas deanei, Strigomonas culicis and Their Respective Endosymbionts Reveals New Aspects of the Trypanosomatidae Family.</title>
        <authorList>
            <person name="Motta M.C."/>
            <person name="Martins A.C."/>
            <person name="de Souza S.S."/>
            <person name="Catta-Preta C.M."/>
            <person name="Silva R."/>
            <person name="Klein C.C."/>
            <person name="de Almeida L.G."/>
            <person name="de Lima Cunha O."/>
            <person name="Ciapina L.P."/>
            <person name="Brocchi M."/>
            <person name="Colabardini A.C."/>
            <person name="de Araujo Lima B."/>
            <person name="Machado C.R."/>
            <person name="de Almeida Soares C.M."/>
            <person name="Probst C.M."/>
            <person name="de Menezes C.B."/>
            <person name="Thompson C.E."/>
            <person name="Bartholomeu D.C."/>
            <person name="Gradia D.F."/>
            <person name="Pavoni D.P."/>
            <person name="Grisard E.C."/>
            <person name="Fantinatti-Garboggini F."/>
            <person name="Marchini F.K."/>
            <person name="Rodrigues-Luiz G.F."/>
            <person name="Wagner G."/>
            <person name="Goldman G.H."/>
            <person name="Fietto J.L."/>
            <person name="Elias M.C."/>
            <person name="Goldman M.H."/>
            <person name="Sagot M.F."/>
            <person name="Pereira M."/>
            <person name="Stoco P.H."/>
            <person name="de Mendonca-Neto R.P."/>
            <person name="Teixeira S.M."/>
            <person name="Maciel T.E."/>
            <person name="de Oliveira Mendes T.A."/>
            <person name="Urmenyi T.P."/>
            <person name="de Souza W."/>
            <person name="Schenkman S."/>
            <person name="de Vasconcelos A.T."/>
        </authorList>
    </citation>
    <scope>NUCLEOTIDE SEQUENCE [LARGE SCALE GENOMIC DNA]</scope>
</reference>
<sequence length="528" mass="59377">MMPFRFDACRSARTWLLGAWWLLLFGLSPAPSPGSASVGPSSCSSHTHRGGCAMPHTLVALVFVCCCCCCCCCWLLLQRLQHRCQHLSTAVRLEEGWCLIVQHHNVIRFGRAWRWGDRPDGVQRPPHRLAHGDVEVPRVTVDLEELIQRHEHPRLLIVAHDGVAVVVPVHGDGGHEDGEAPARTAAITRLLLPQELFHQRALLHDVVQRGRVHERGGDDEAVVHDRVVDPDERQDEVLDENQERNRRRRLHQDDVRENELSVRVHAHRRAAHDEPGEEHTVGGHLVEERGQPVERGEREEEVEAGGRRRGGSGHEIARRHEAALRLIALLVLPAVPHVEEPPLDLVPLRLLRVLVARVAAGRRRGRRLLLLKEPRDGHPEGLRRGRSARRDVLTQAVAAVEADEQHLVVEPAARAAAGVVLHARTPSEIPANEQHAPVLHHLRRQPHRRRDRERHLHHLRRVGRTAPIRAARRLLPVDAQGVLIDVLADRAQRRRAPPAAAARADEEGQVDGEPRENKTQAGEQQRPL</sequence>
<feature type="compositionally biased region" description="Polar residues" evidence="1">
    <location>
        <begin position="519"/>
        <end position="528"/>
    </location>
</feature>
<feature type="compositionally biased region" description="Basic and acidic residues" evidence="1">
    <location>
        <begin position="214"/>
        <end position="231"/>
    </location>
</feature>
<feature type="chain" id="PRO_5007727284" evidence="3">
    <location>
        <begin position="37"/>
        <end position="528"/>
    </location>
</feature>
<evidence type="ECO:0000313" key="6">
    <source>
        <dbReference type="Proteomes" id="UP000015354"/>
    </source>
</evidence>
<keyword evidence="6" id="KW-1185">Reference proteome</keyword>
<dbReference type="EMBL" id="ATMH01007312">
    <property type="protein sequence ID" value="EPY24172.1"/>
    <property type="molecule type" value="Genomic_DNA"/>
</dbReference>
<keyword evidence="2" id="KW-0812">Transmembrane</keyword>
<proteinExistence type="predicted"/>
<feature type="signal peptide" evidence="3">
    <location>
        <begin position="1"/>
        <end position="36"/>
    </location>
</feature>
<evidence type="ECO:0000256" key="1">
    <source>
        <dbReference type="SAM" id="MobiDB-lite"/>
    </source>
</evidence>
<keyword evidence="2" id="KW-1133">Transmembrane helix</keyword>
<dbReference type="GO" id="GO:0016757">
    <property type="term" value="F:glycosyltransferase activity"/>
    <property type="evidence" value="ECO:0007669"/>
    <property type="project" value="UniProtKB-KW"/>
</dbReference>
<feature type="region of interest" description="Disordered" evidence="1">
    <location>
        <begin position="491"/>
        <end position="528"/>
    </location>
</feature>
<feature type="transmembrane region" description="Helical" evidence="2">
    <location>
        <begin position="55"/>
        <end position="77"/>
    </location>
</feature>
<organism evidence="5 6">
    <name type="scientific">Strigomonas culicis</name>
    <dbReference type="NCBI Taxonomy" id="28005"/>
    <lineage>
        <taxon>Eukaryota</taxon>
        <taxon>Discoba</taxon>
        <taxon>Euglenozoa</taxon>
        <taxon>Kinetoplastea</taxon>
        <taxon>Metakinetoplastina</taxon>
        <taxon>Trypanosomatida</taxon>
        <taxon>Trypanosomatidae</taxon>
        <taxon>Strigomonadinae</taxon>
        <taxon>Strigomonas</taxon>
    </lineage>
</organism>
<name>S9U0A8_9TRYP</name>
<feature type="compositionally biased region" description="Basic and acidic residues" evidence="1">
    <location>
        <begin position="271"/>
        <end position="298"/>
    </location>
</feature>
<dbReference type="EMBL" id="ATMH01008259">
    <property type="protein sequence ID" value="EPY22289.1"/>
    <property type="molecule type" value="Genomic_DNA"/>
</dbReference>